<reference evidence="2 3" key="1">
    <citation type="submission" date="2019-08" db="EMBL/GenBank/DDBJ databases">
        <title>Draft genome sequence of Ulvibacter marinus type strain NBRC 109484.</title>
        <authorList>
            <person name="Kawano K."/>
            <person name="Ushijima N."/>
            <person name="Kihara M."/>
            <person name="Itoh H."/>
        </authorList>
    </citation>
    <scope>NUCLEOTIDE SEQUENCE [LARGE SCALE GENOMIC DNA]</scope>
    <source>
        <strain evidence="2 3">NBRC 109484</strain>
    </source>
</reference>
<accession>A0A5J4J2U1</accession>
<sequence>MKKTFTILTLLFTGFQVLAQEETPEMITDRPDATESPTPVPKGFLQLETGAYYNSFEENTIKTETVGYNTSLFRYGLLDNFELRLGVNFEETRFSINDVESDDVASGFSPLLFGFKIAVLEEKGWVPEIGILGHLYLPFTAGEDYKPETTGADFRFSFAHILSEKSSIGYNLGAQWGNDSRELAYVYTLSYGYSVSKKIGVYAEVYGDLPENSQANHFWDAGLTYSIKPNIQLDATIGKSITEGQDLLLSTGVSVRLPN</sequence>
<proteinExistence type="predicted"/>
<dbReference type="Proteomes" id="UP000326509">
    <property type="component" value="Unassembled WGS sequence"/>
</dbReference>
<feature type="chain" id="PRO_5023938072" description="MetA-pathway of phenol degradation" evidence="1">
    <location>
        <begin position="20"/>
        <end position="259"/>
    </location>
</feature>
<dbReference type="OrthoDB" id="1014491at2"/>
<dbReference type="InterPro" id="IPR025737">
    <property type="entry name" value="FApF"/>
</dbReference>
<evidence type="ECO:0000256" key="1">
    <source>
        <dbReference type="SAM" id="SignalP"/>
    </source>
</evidence>
<name>A0A5J4J2U1_9FLAO</name>
<evidence type="ECO:0008006" key="4">
    <source>
        <dbReference type="Google" id="ProtNLM"/>
    </source>
</evidence>
<organism evidence="2 3">
    <name type="scientific">Patiriisocius marinus</name>
    <dbReference type="NCBI Taxonomy" id="1397112"/>
    <lineage>
        <taxon>Bacteria</taxon>
        <taxon>Pseudomonadati</taxon>
        <taxon>Bacteroidota</taxon>
        <taxon>Flavobacteriia</taxon>
        <taxon>Flavobacteriales</taxon>
        <taxon>Flavobacteriaceae</taxon>
        <taxon>Patiriisocius</taxon>
    </lineage>
</organism>
<evidence type="ECO:0000313" key="2">
    <source>
        <dbReference type="EMBL" id="GER58777.1"/>
    </source>
</evidence>
<gene>
    <name evidence="2" type="ORF">ULMA_08850</name>
</gene>
<evidence type="ECO:0000313" key="3">
    <source>
        <dbReference type="Proteomes" id="UP000326509"/>
    </source>
</evidence>
<keyword evidence="3" id="KW-1185">Reference proteome</keyword>
<dbReference type="AlphaFoldDB" id="A0A5J4J2U1"/>
<feature type="signal peptide" evidence="1">
    <location>
        <begin position="1"/>
        <end position="19"/>
    </location>
</feature>
<keyword evidence="1" id="KW-0732">Signal</keyword>
<dbReference type="RefSeq" id="WP_151672832.1">
    <property type="nucleotide sequence ID" value="NZ_BKCG01000001.1"/>
</dbReference>
<dbReference type="Pfam" id="PF13557">
    <property type="entry name" value="Phenol_MetA_deg"/>
    <property type="match status" value="1"/>
</dbReference>
<dbReference type="EMBL" id="BKCG01000001">
    <property type="protein sequence ID" value="GER58777.1"/>
    <property type="molecule type" value="Genomic_DNA"/>
</dbReference>
<comment type="caution">
    <text evidence="2">The sequence shown here is derived from an EMBL/GenBank/DDBJ whole genome shotgun (WGS) entry which is preliminary data.</text>
</comment>
<protein>
    <recommendedName>
        <fullName evidence="4">MetA-pathway of phenol degradation</fullName>
    </recommendedName>
</protein>